<keyword evidence="1" id="KW-1133">Transmembrane helix</keyword>
<evidence type="ECO:0000256" key="1">
    <source>
        <dbReference type="SAM" id="Phobius"/>
    </source>
</evidence>
<organism evidence="2 3">
    <name type="scientific">Lachnoanaerobaculum saburreum</name>
    <dbReference type="NCBI Taxonomy" id="467210"/>
    <lineage>
        <taxon>Bacteria</taxon>
        <taxon>Bacillati</taxon>
        <taxon>Bacillota</taxon>
        <taxon>Clostridia</taxon>
        <taxon>Lachnospirales</taxon>
        <taxon>Lachnospiraceae</taxon>
        <taxon>Lachnoanaerobaculum</taxon>
    </lineage>
</organism>
<keyword evidence="1" id="KW-0472">Membrane</keyword>
<feature type="transmembrane region" description="Helical" evidence="1">
    <location>
        <begin position="6"/>
        <end position="28"/>
    </location>
</feature>
<evidence type="ECO:0000313" key="3">
    <source>
        <dbReference type="Proteomes" id="UP000070394"/>
    </source>
</evidence>
<name>A0A133ZZK9_9FIRM</name>
<dbReference type="PATRIC" id="fig|467210.3.peg.316"/>
<proteinExistence type="predicted"/>
<feature type="transmembrane region" description="Helical" evidence="1">
    <location>
        <begin position="69"/>
        <end position="85"/>
    </location>
</feature>
<feature type="transmembrane region" description="Helical" evidence="1">
    <location>
        <begin position="90"/>
        <end position="108"/>
    </location>
</feature>
<dbReference type="PIRSF" id="PIRSF003203">
    <property type="entry name" value="AzlD"/>
    <property type="match status" value="1"/>
</dbReference>
<dbReference type="Proteomes" id="UP000070394">
    <property type="component" value="Unassembled WGS sequence"/>
</dbReference>
<dbReference type="STRING" id="467210.HMPREF1866_00321"/>
<protein>
    <submittedName>
        <fullName evidence="2">Branched-chain amino acid transport protein AzlD</fullName>
    </submittedName>
</protein>
<keyword evidence="1" id="KW-0812">Transmembrane</keyword>
<reference evidence="3" key="1">
    <citation type="submission" date="2016-01" db="EMBL/GenBank/DDBJ databases">
        <authorList>
            <person name="Mitreva M."/>
            <person name="Pepin K.H."/>
            <person name="Mihindukulasuriya K.A."/>
            <person name="Fulton R."/>
            <person name="Fronick C."/>
            <person name="O'Laughlin M."/>
            <person name="Miner T."/>
            <person name="Herter B."/>
            <person name="Rosa B.A."/>
            <person name="Cordes M."/>
            <person name="Tomlinson C."/>
            <person name="Wollam A."/>
            <person name="Palsikar V.B."/>
            <person name="Mardis E.R."/>
            <person name="Wilson R.K."/>
        </authorList>
    </citation>
    <scope>NUCLEOTIDE SEQUENCE [LARGE SCALE GENOMIC DNA]</scope>
    <source>
        <strain evidence="3">DNF00896</strain>
    </source>
</reference>
<comment type="caution">
    <text evidence="2">The sequence shown here is derived from an EMBL/GenBank/DDBJ whole genome shotgun (WGS) entry which is preliminary data.</text>
</comment>
<dbReference type="RefSeq" id="WP_060930305.1">
    <property type="nucleotide sequence ID" value="NZ_KQ959775.1"/>
</dbReference>
<dbReference type="EMBL" id="LSDA01000010">
    <property type="protein sequence ID" value="KXB60870.1"/>
    <property type="molecule type" value="Genomic_DNA"/>
</dbReference>
<sequence length="109" mass="12201">MSTIQRIIIIAVVAIATMITRFLPFIAFPANKETPKYIKYLGKVLPAAVLGLLVVYSLKDVSVFNDNHAIPEAICIAVTVFLHFWKRQMILSISAGTMLYMVLVQSIFK</sequence>
<evidence type="ECO:0000313" key="2">
    <source>
        <dbReference type="EMBL" id="KXB60870.1"/>
    </source>
</evidence>
<gene>
    <name evidence="2" type="ORF">HMPREF1866_00321</name>
</gene>
<dbReference type="Pfam" id="PF05437">
    <property type="entry name" value="AzlD"/>
    <property type="match status" value="1"/>
</dbReference>
<dbReference type="AlphaFoldDB" id="A0A133ZZK9"/>
<keyword evidence="3" id="KW-1185">Reference proteome</keyword>
<dbReference type="OrthoDB" id="308265at2"/>
<dbReference type="InterPro" id="IPR008407">
    <property type="entry name" value="Brnchd-chn_aa_trnsp_AzlD"/>
</dbReference>
<accession>A0A133ZZK9</accession>